<keyword evidence="3" id="KW-1185">Reference proteome</keyword>
<name>A0A8J4SYF0_9TREM</name>
<dbReference type="InterPro" id="IPR003131">
    <property type="entry name" value="T1-type_BTB"/>
</dbReference>
<proteinExistence type="predicted"/>
<dbReference type="SUPFAM" id="SSF54695">
    <property type="entry name" value="POZ domain"/>
    <property type="match status" value="1"/>
</dbReference>
<dbReference type="Gene3D" id="3.30.710.10">
    <property type="entry name" value="Potassium Channel Kv1.1, Chain A"/>
    <property type="match status" value="1"/>
</dbReference>
<dbReference type="EMBL" id="LUCH01019089">
    <property type="protein sequence ID" value="KAF5394318.1"/>
    <property type="molecule type" value="Genomic_DNA"/>
</dbReference>
<protein>
    <submittedName>
        <fullName evidence="2">K channel tetramerization domain-containing protein</fullName>
    </submittedName>
</protein>
<dbReference type="AlphaFoldDB" id="A0A8J4SYF0"/>
<accession>A0A8J4SYF0</accession>
<sequence length="95" mass="10766">MSEERSMVNVLVNVCRFSTSRNTLLWDKSSFFSVLLSGRIPSCKDEEGAYFIDRDPTVFAFILNYLRTGELNLVGIDPVTLKNEAQFYGLDSLGF</sequence>
<evidence type="ECO:0000313" key="3">
    <source>
        <dbReference type="Proteomes" id="UP000748531"/>
    </source>
</evidence>
<reference evidence="2" key="1">
    <citation type="submission" date="2019-05" db="EMBL/GenBank/DDBJ databases">
        <title>Annotation for the trematode Paragonimus heterotremus.</title>
        <authorList>
            <person name="Choi Y.-J."/>
        </authorList>
    </citation>
    <scope>NUCLEOTIDE SEQUENCE</scope>
    <source>
        <strain evidence="2">LC</strain>
    </source>
</reference>
<evidence type="ECO:0000259" key="1">
    <source>
        <dbReference type="PROSITE" id="PS50097"/>
    </source>
</evidence>
<comment type="caution">
    <text evidence="2">The sequence shown here is derived from an EMBL/GenBank/DDBJ whole genome shotgun (WGS) entry which is preliminary data.</text>
</comment>
<dbReference type="InterPro" id="IPR011333">
    <property type="entry name" value="SKP1/BTB/POZ_sf"/>
</dbReference>
<dbReference type="InterPro" id="IPR047876">
    <property type="entry name" value="SHKBP1/KCTD3"/>
</dbReference>
<dbReference type="GO" id="GO:0051260">
    <property type="term" value="P:protein homooligomerization"/>
    <property type="evidence" value="ECO:0007669"/>
    <property type="project" value="InterPro"/>
</dbReference>
<dbReference type="InterPro" id="IPR000210">
    <property type="entry name" value="BTB/POZ_dom"/>
</dbReference>
<gene>
    <name evidence="2" type="ORF">PHET_11825</name>
</gene>
<organism evidence="2 3">
    <name type="scientific">Paragonimus heterotremus</name>
    <dbReference type="NCBI Taxonomy" id="100268"/>
    <lineage>
        <taxon>Eukaryota</taxon>
        <taxon>Metazoa</taxon>
        <taxon>Spiralia</taxon>
        <taxon>Lophotrochozoa</taxon>
        <taxon>Platyhelminthes</taxon>
        <taxon>Trematoda</taxon>
        <taxon>Digenea</taxon>
        <taxon>Plagiorchiida</taxon>
        <taxon>Troglotremata</taxon>
        <taxon>Troglotrematidae</taxon>
        <taxon>Paragonimus</taxon>
    </lineage>
</organism>
<dbReference type="OrthoDB" id="6077599at2759"/>
<dbReference type="Pfam" id="PF02214">
    <property type="entry name" value="BTB_2"/>
    <property type="match status" value="1"/>
</dbReference>
<evidence type="ECO:0000313" key="2">
    <source>
        <dbReference type="EMBL" id="KAF5394318.1"/>
    </source>
</evidence>
<dbReference type="Proteomes" id="UP000748531">
    <property type="component" value="Unassembled WGS sequence"/>
</dbReference>
<feature type="domain" description="BTB" evidence="1">
    <location>
        <begin position="6"/>
        <end position="75"/>
    </location>
</feature>
<dbReference type="PANTHER" id="PTHR15859">
    <property type="entry name" value="SETA BINDING PROTEIN 1"/>
    <property type="match status" value="1"/>
</dbReference>
<dbReference type="PROSITE" id="PS50097">
    <property type="entry name" value="BTB"/>
    <property type="match status" value="1"/>
</dbReference>
<dbReference type="PANTHER" id="PTHR15859:SF1">
    <property type="entry name" value="BTB DOMAIN-CONTAINING PROTEIN"/>
    <property type="match status" value="1"/>
</dbReference>